<sequence>MEIAPKQPPMVSYTPCPKTIVKYTQLSKKTTLMASTHECFGKNNVVPNCRVVKISVTDADATDSSSDEDETRTSKTFSTPRRIIKFVHEVKIEQYSSQVINTQSSHFDSVKNSPCISNHHFDSSRPVPDSKKARNEKRKKGAGQKAVATTTKKFRGVRQRPWGKWAAEIRDPSSHLRLWLGTYDTAEEAAMVYDHAAIRLRGPNAMTNFILPATVTAESTTTTVSGGGAYNSSEESRTNRGHVSPKSVLGFSATSAKFDFPLNDVVLGSRDFSSDKYVNFDFTEDDVFTRGDLFDNFGLSGNYLGDRRDDVFNDDLSKEFGFGLSNLIDNDCFKNLEDLFV</sequence>
<dbReference type="PROSITE" id="PS51032">
    <property type="entry name" value="AP2_ERF"/>
    <property type="match status" value="1"/>
</dbReference>
<dbReference type="Gene3D" id="3.30.730.10">
    <property type="entry name" value="AP2/ERF domain"/>
    <property type="match status" value="1"/>
</dbReference>
<feature type="domain" description="AP2/ERF" evidence="8">
    <location>
        <begin position="153"/>
        <end position="210"/>
    </location>
</feature>
<evidence type="ECO:0000256" key="5">
    <source>
        <dbReference type="ARBA" id="ARBA00023163"/>
    </source>
</evidence>
<comment type="caution">
    <text evidence="9">The sequence shown here is derived from an EMBL/GenBank/DDBJ whole genome shotgun (WGS) entry which is preliminary data.</text>
</comment>
<keyword evidence="4 9" id="KW-0238">DNA-binding</keyword>
<dbReference type="EMBL" id="BAABME010009064">
    <property type="protein sequence ID" value="GAA0174407.1"/>
    <property type="molecule type" value="Genomic_DNA"/>
</dbReference>
<evidence type="ECO:0000313" key="10">
    <source>
        <dbReference type="Proteomes" id="UP001454036"/>
    </source>
</evidence>
<comment type="subcellular location">
    <subcellularLocation>
        <location evidence="1">Nucleus</location>
    </subcellularLocation>
</comment>
<protein>
    <submittedName>
        <fullName evidence="9">DNA-binding transcription factor</fullName>
    </submittedName>
</protein>
<evidence type="ECO:0000256" key="3">
    <source>
        <dbReference type="ARBA" id="ARBA00023015"/>
    </source>
</evidence>
<dbReference type="InterPro" id="IPR050913">
    <property type="entry name" value="AP2/ERF_ERF"/>
</dbReference>
<dbReference type="PANTHER" id="PTHR31194">
    <property type="entry name" value="SHN SHINE , DNA BINDING / TRANSCRIPTION FACTOR"/>
    <property type="match status" value="1"/>
</dbReference>
<dbReference type="InterPro" id="IPR036955">
    <property type="entry name" value="AP2/ERF_dom_sf"/>
</dbReference>
<dbReference type="AlphaFoldDB" id="A0AAV3RHA9"/>
<dbReference type="Proteomes" id="UP001454036">
    <property type="component" value="Unassembled WGS sequence"/>
</dbReference>
<dbReference type="GO" id="GO:0006952">
    <property type="term" value="P:defense response"/>
    <property type="evidence" value="ECO:0007669"/>
    <property type="project" value="UniProtKB-KW"/>
</dbReference>
<evidence type="ECO:0000256" key="4">
    <source>
        <dbReference type="ARBA" id="ARBA00023125"/>
    </source>
</evidence>
<dbReference type="Pfam" id="PF00847">
    <property type="entry name" value="AP2"/>
    <property type="match status" value="1"/>
</dbReference>
<evidence type="ECO:0000256" key="6">
    <source>
        <dbReference type="ARBA" id="ARBA00023242"/>
    </source>
</evidence>
<dbReference type="GO" id="GO:0003700">
    <property type="term" value="F:DNA-binding transcription factor activity"/>
    <property type="evidence" value="ECO:0007669"/>
    <property type="project" value="InterPro"/>
</dbReference>
<keyword evidence="10" id="KW-1185">Reference proteome</keyword>
<dbReference type="PANTHER" id="PTHR31194:SF140">
    <property type="entry name" value="ETHYLENE-RESPONSIVE TRANSCRIPTION FACTOR CRF2"/>
    <property type="match status" value="1"/>
</dbReference>
<accession>A0AAV3RHA9</accession>
<dbReference type="CDD" id="cd00018">
    <property type="entry name" value="AP2"/>
    <property type="match status" value="1"/>
</dbReference>
<name>A0AAV3RHA9_LITER</name>
<evidence type="ECO:0000256" key="2">
    <source>
        <dbReference type="ARBA" id="ARBA00022821"/>
    </source>
</evidence>
<dbReference type="InterPro" id="IPR001471">
    <property type="entry name" value="AP2/ERF_dom"/>
</dbReference>
<proteinExistence type="predicted"/>
<gene>
    <name evidence="9" type="ORF">LIER_27803</name>
</gene>
<evidence type="ECO:0000256" key="1">
    <source>
        <dbReference type="ARBA" id="ARBA00004123"/>
    </source>
</evidence>
<evidence type="ECO:0000313" key="9">
    <source>
        <dbReference type="EMBL" id="GAA0174407.1"/>
    </source>
</evidence>
<feature type="compositionally biased region" description="Basic and acidic residues" evidence="7">
    <location>
        <begin position="119"/>
        <end position="133"/>
    </location>
</feature>
<keyword evidence="2" id="KW-0611">Plant defense</keyword>
<organism evidence="9 10">
    <name type="scientific">Lithospermum erythrorhizon</name>
    <name type="common">Purple gromwell</name>
    <name type="synonym">Lithospermum officinale var. erythrorhizon</name>
    <dbReference type="NCBI Taxonomy" id="34254"/>
    <lineage>
        <taxon>Eukaryota</taxon>
        <taxon>Viridiplantae</taxon>
        <taxon>Streptophyta</taxon>
        <taxon>Embryophyta</taxon>
        <taxon>Tracheophyta</taxon>
        <taxon>Spermatophyta</taxon>
        <taxon>Magnoliopsida</taxon>
        <taxon>eudicotyledons</taxon>
        <taxon>Gunneridae</taxon>
        <taxon>Pentapetalae</taxon>
        <taxon>asterids</taxon>
        <taxon>lamiids</taxon>
        <taxon>Boraginales</taxon>
        <taxon>Boraginaceae</taxon>
        <taxon>Boraginoideae</taxon>
        <taxon>Lithospermeae</taxon>
        <taxon>Lithospermum</taxon>
    </lineage>
</organism>
<feature type="region of interest" description="Disordered" evidence="7">
    <location>
        <begin position="117"/>
        <end position="146"/>
    </location>
</feature>
<dbReference type="PRINTS" id="PR00367">
    <property type="entry name" value="ETHRSPELEMNT"/>
</dbReference>
<dbReference type="SUPFAM" id="SSF54171">
    <property type="entry name" value="DNA-binding domain"/>
    <property type="match status" value="1"/>
</dbReference>
<dbReference type="GO" id="GO:0005634">
    <property type="term" value="C:nucleus"/>
    <property type="evidence" value="ECO:0007669"/>
    <property type="project" value="UniProtKB-SubCell"/>
</dbReference>
<dbReference type="InterPro" id="IPR016177">
    <property type="entry name" value="DNA-bd_dom_sf"/>
</dbReference>
<dbReference type="GO" id="GO:0003677">
    <property type="term" value="F:DNA binding"/>
    <property type="evidence" value="ECO:0007669"/>
    <property type="project" value="UniProtKB-KW"/>
</dbReference>
<keyword evidence="6" id="KW-0539">Nucleus</keyword>
<dbReference type="FunFam" id="3.30.730.10:FF:000001">
    <property type="entry name" value="Ethylene-responsive transcription factor 2"/>
    <property type="match status" value="1"/>
</dbReference>
<dbReference type="SMART" id="SM00380">
    <property type="entry name" value="AP2"/>
    <property type="match status" value="1"/>
</dbReference>
<keyword evidence="5" id="KW-0804">Transcription</keyword>
<evidence type="ECO:0000256" key="7">
    <source>
        <dbReference type="SAM" id="MobiDB-lite"/>
    </source>
</evidence>
<evidence type="ECO:0000259" key="8">
    <source>
        <dbReference type="PROSITE" id="PS51032"/>
    </source>
</evidence>
<feature type="region of interest" description="Disordered" evidence="7">
    <location>
        <begin position="221"/>
        <end position="242"/>
    </location>
</feature>
<reference evidence="9 10" key="1">
    <citation type="submission" date="2024-01" db="EMBL/GenBank/DDBJ databases">
        <title>The complete chloroplast genome sequence of Lithospermum erythrorhizon: insights into the phylogenetic relationship among Boraginaceae species and the maternal lineages of purple gromwells.</title>
        <authorList>
            <person name="Okada T."/>
            <person name="Watanabe K."/>
        </authorList>
    </citation>
    <scope>NUCLEOTIDE SEQUENCE [LARGE SCALE GENOMIC DNA]</scope>
</reference>
<keyword evidence="3" id="KW-0805">Transcription regulation</keyword>